<dbReference type="AlphaFoldDB" id="A0A290Z3K2"/>
<feature type="signal peptide" evidence="1">
    <location>
        <begin position="1"/>
        <end position="25"/>
    </location>
</feature>
<dbReference type="RefSeq" id="WP_096492504.1">
    <property type="nucleotide sequence ID" value="NZ_CP023445.1"/>
</dbReference>
<evidence type="ECO:0000313" key="3">
    <source>
        <dbReference type="Proteomes" id="UP000218505"/>
    </source>
</evidence>
<dbReference type="EMBL" id="CP023445">
    <property type="protein sequence ID" value="ATE53564.1"/>
    <property type="molecule type" value="Genomic_DNA"/>
</dbReference>
<evidence type="ECO:0000256" key="1">
    <source>
        <dbReference type="SAM" id="SignalP"/>
    </source>
</evidence>
<protein>
    <submittedName>
        <fullName evidence="2">Sugar ABC transporter substrate-binding protein</fullName>
    </submittedName>
</protein>
<keyword evidence="3" id="KW-1185">Reference proteome</keyword>
<dbReference type="InterPro" id="IPR006059">
    <property type="entry name" value="SBP"/>
</dbReference>
<dbReference type="Gene3D" id="3.40.190.10">
    <property type="entry name" value="Periplasmic binding protein-like II"/>
    <property type="match status" value="2"/>
</dbReference>
<dbReference type="SUPFAM" id="SSF53850">
    <property type="entry name" value="Periplasmic binding protein-like II"/>
    <property type="match status" value="1"/>
</dbReference>
<evidence type="ECO:0000313" key="2">
    <source>
        <dbReference type="EMBL" id="ATE53564.1"/>
    </source>
</evidence>
<dbReference type="Proteomes" id="UP000218505">
    <property type="component" value="Chromosome"/>
</dbReference>
<feature type="chain" id="PRO_5039625587" evidence="1">
    <location>
        <begin position="26"/>
        <end position="542"/>
    </location>
</feature>
<gene>
    <name evidence="2" type="ORF">CNX65_09885</name>
</gene>
<dbReference type="Pfam" id="PF01547">
    <property type="entry name" value="SBP_bac_1"/>
    <property type="match status" value="1"/>
</dbReference>
<dbReference type="PROSITE" id="PS51257">
    <property type="entry name" value="PROKAR_LIPOPROTEIN"/>
    <property type="match status" value="1"/>
</dbReference>
<sequence length="542" mass="59712">MRTKWKRPFTALVAGGLVAGLVACSGDDPGSGPVDLDGKRVGAMADFAAGTPFRATEPLDFGILYNDHANYPIKNEWLLWSELTSRTNVTLKPTVVPNSDYDQKRSLVIGAGDAPEIISKTYPGMERPFVASGAILPVSDYLDLMPNFKAKVEKWGLKKDLEALRQDDGKFYVLPGLHEAPWQDYTLAFRTDELTRLGIATPKDWDEVYTALKAIKAAHPDSYPLSDRFEGKALLNVLGMTYGTAAGWGYVNATWDEKAQKLEYSASSPQYRAMLEYLRKLVAEGLLDPESFTRKDDQIAIRKFANGESFAISANAQNVVNDYRPGISGIPGATVAKIPLPAGPAGNLITGSRLENGLMIPAKAAESEHFVAMMQYVDWVWYSEEGQELVKWGVPGTTYDKDASGKRVLNPGITYAGTNTGAPKHLQKDFGFAGGVFAYGGPTELLRSTFTDEEIAFQEEMAKKTPAPLVPPYPFTEEERERASLWETPLKDYANQSALQFILGDRDLSTWDAYVSELDAKGRTQFVDLANSAHQRYKQKNG</sequence>
<accession>A0A290Z3K2</accession>
<proteinExistence type="predicted"/>
<keyword evidence="1" id="KW-0732">Signal</keyword>
<dbReference type="CDD" id="cd13583">
    <property type="entry name" value="PBP2_AlgQ_like_4"/>
    <property type="match status" value="1"/>
</dbReference>
<dbReference type="KEGG" id="apre:CNX65_09885"/>
<reference evidence="2" key="1">
    <citation type="submission" date="2017-09" db="EMBL/GenBank/DDBJ databases">
        <title>Complete Genome Sequence of ansamitocin-producing Bacterium Actinosynnema pretiosum X47.</title>
        <authorList>
            <person name="Cao G."/>
            <person name="Zong G."/>
            <person name="Zhong C."/>
            <person name="Fu J."/>
        </authorList>
    </citation>
    <scope>NUCLEOTIDE SEQUENCE [LARGE SCALE GENOMIC DNA]</scope>
    <source>
        <strain evidence="2">X47</strain>
    </source>
</reference>
<name>A0A290Z3K2_9PSEU</name>
<organism evidence="2 3">
    <name type="scientific">Actinosynnema pretiosum</name>
    <dbReference type="NCBI Taxonomy" id="42197"/>
    <lineage>
        <taxon>Bacteria</taxon>
        <taxon>Bacillati</taxon>
        <taxon>Actinomycetota</taxon>
        <taxon>Actinomycetes</taxon>
        <taxon>Pseudonocardiales</taxon>
        <taxon>Pseudonocardiaceae</taxon>
        <taxon>Actinosynnema</taxon>
    </lineage>
</organism>